<evidence type="ECO:0000313" key="2">
    <source>
        <dbReference type="Proteomes" id="UP000254266"/>
    </source>
</evidence>
<name>A0A370DCP1_9GAMM</name>
<dbReference type="AlphaFoldDB" id="A0A370DCP1"/>
<comment type="caution">
    <text evidence="1">The sequence shown here is derived from an EMBL/GenBank/DDBJ whole genome shotgun (WGS) entry which is preliminary data.</text>
</comment>
<keyword evidence="2" id="KW-1185">Reference proteome</keyword>
<reference evidence="1 2" key="1">
    <citation type="journal article" date="2018" name="ISME J.">
        <title>Endosymbiont genomes yield clues of tubeworm success.</title>
        <authorList>
            <person name="Li Y."/>
            <person name="Liles M.R."/>
            <person name="Halanych K.M."/>
        </authorList>
    </citation>
    <scope>NUCLEOTIDE SEQUENCE [LARGE SCALE GENOMIC DNA]</scope>
    <source>
        <strain evidence="1">A1464</strain>
    </source>
</reference>
<gene>
    <name evidence="1" type="ORF">DIZ80_10335</name>
</gene>
<accession>A0A370DCP1</accession>
<evidence type="ECO:0000313" key="1">
    <source>
        <dbReference type="EMBL" id="RDH82668.1"/>
    </source>
</evidence>
<proteinExistence type="predicted"/>
<dbReference type="PROSITE" id="PS51257">
    <property type="entry name" value="PROKAR_LIPOPROTEIN"/>
    <property type="match status" value="1"/>
</dbReference>
<protein>
    <recommendedName>
        <fullName evidence="3">Lipoprotein</fullName>
    </recommendedName>
</protein>
<sequence>MLKTEVKMQLKEIMVFGLTLIFLISCNKEEVQQKPEWLTDPGDGAVGSCKTHVKGRHYQEELAIARARERLAARYGVEVSSIQTIKEKIVNDKAYVRSDKEVLQSIKKTVVKAHVRKTWLDKKYDEIWVWVYPVSN</sequence>
<organism evidence="1 2">
    <name type="scientific">endosymbiont of Galathealinum brachiosum</name>
    <dbReference type="NCBI Taxonomy" id="2200906"/>
    <lineage>
        <taxon>Bacteria</taxon>
        <taxon>Pseudomonadati</taxon>
        <taxon>Pseudomonadota</taxon>
        <taxon>Gammaproteobacteria</taxon>
        <taxon>sulfur-oxidizing symbionts</taxon>
    </lineage>
</organism>
<evidence type="ECO:0008006" key="3">
    <source>
        <dbReference type="Google" id="ProtNLM"/>
    </source>
</evidence>
<dbReference type="Proteomes" id="UP000254266">
    <property type="component" value="Unassembled WGS sequence"/>
</dbReference>
<dbReference type="EMBL" id="QFXC01000011">
    <property type="protein sequence ID" value="RDH82668.1"/>
    <property type="molecule type" value="Genomic_DNA"/>
</dbReference>